<protein>
    <submittedName>
        <fullName evidence="3">PTS Man IIA</fullName>
    </submittedName>
</protein>
<reference evidence="3 4" key="1">
    <citation type="submission" date="2015-01" db="EMBL/GenBank/DDBJ databases">
        <title>Comparative genomics of the lactic acid bacteria isolated from the honey bee gut.</title>
        <authorList>
            <person name="Ellegaard K.M."/>
            <person name="Tamarit D."/>
            <person name="Javelind E."/>
            <person name="Olofsson T."/>
            <person name="Andersson S.G."/>
            <person name="Vasquez A."/>
        </authorList>
    </citation>
    <scope>NUCLEOTIDE SEQUENCE [LARGE SCALE GENOMIC DNA]</scope>
    <source>
        <strain evidence="3 4">Hma2</strain>
    </source>
</reference>
<dbReference type="STRING" id="1218506.JF75_15490"/>
<dbReference type="GO" id="GO:0016740">
    <property type="term" value="F:transferase activity"/>
    <property type="evidence" value="ECO:0007669"/>
    <property type="project" value="UniProtKB-KW"/>
</dbReference>
<dbReference type="RefSeq" id="WP_046332537.1">
    <property type="nucleotide sequence ID" value="NZ_CAMLLZ010000008.1"/>
</dbReference>
<dbReference type="GO" id="GO:0009401">
    <property type="term" value="P:phosphoenolpyruvate-dependent sugar phosphotransferase system"/>
    <property type="evidence" value="ECO:0007669"/>
    <property type="project" value="InterPro"/>
</dbReference>
<dbReference type="AlphaFoldDB" id="A0A0F4LFF1"/>
<dbReference type="PANTHER" id="PTHR33799">
    <property type="entry name" value="PTS PERMEASE-RELATED-RELATED"/>
    <property type="match status" value="1"/>
</dbReference>
<dbReference type="Proteomes" id="UP000033612">
    <property type="component" value="Unassembled WGS sequence"/>
</dbReference>
<evidence type="ECO:0000313" key="3">
    <source>
        <dbReference type="EMBL" id="KJY57345.1"/>
    </source>
</evidence>
<dbReference type="InterPro" id="IPR004701">
    <property type="entry name" value="PTS_EIIA_man-typ"/>
</dbReference>
<comment type="caution">
    <text evidence="3">The sequence shown here is derived from an EMBL/GenBank/DDBJ whole genome shotgun (WGS) entry which is preliminary data.</text>
</comment>
<feature type="domain" description="PTS EIIA type-4" evidence="2">
    <location>
        <begin position="1"/>
        <end position="121"/>
    </location>
</feature>
<dbReference type="SUPFAM" id="SSF53062">
    <property type="entry name" value="PTS system fructose IIA component-like"/>
    <property type="match status" value="1"/>
</dbReference>
<dbReference type="EMBL" id="JXLH01000019">
    <property type="protein sequence ID" value="KJY57345.1"/>
    <property type="molecule type" value="Genomic_DNA"/>
</dbReference>
<dbReference type="GO" id="GO:0016020">
    <property type="term" value="C:membrane"/>
    <property type="evidence" value="ECO:0007669"/>
    <property type="project" value="InterPro"/>
</dbReference>
<evidence type="ECO:0000313" key="4">
    <source>
        <dbReference type="Proteomes" id="UP000033612"/>
    </source>
</evidence>
<evidence type="ECO:0000256" key="1">
    <source>
        <dbReference type="ARBA" id="ARBA00022679"/>
    </source>
</evidence>
<keyword evidence="4" id="KW-1185">Reference proteome</keyword>
<name>A0A0F4LFF1_9LACO</name>
<dbReference type="PANTHER" id="PTHR33799:SF1">
    <property type="entry name" value="PTS SYSTEM MANNOSE-SPECIFIC EIIAB COMPONENT-RELATED"/>
    <property type="match status" value="1"/>
</dbReference>
<proteinExistence type="predicted"/>
<dbReference type="OrthoDB" id="6578004at2"/>
<dbReference type="Pfam" id="PF03610">
    <property type="entry name" value="EIIA-man"/>
    <property type="match status" value="1"/>
</dbReference>
<organism evidence="3 4">
    <name type="scientific">Lactobacillus kimbladii</name>
    <dbReference type="NCBI Taxonomy" id="1218506"/>
    <lineage>
        <taxon>Bacteria</taxon>
        <taxon>Bacillati</taxon>
        <taxon>Bacillota</taxon>
        <taxon>Bacilli</taxon>
        <taxon>Lactobacillales</taxon>
        <taxon>Lactobacillaceae</taxon>
        <taxon>Lactobacillus</taxon>
    </lineage>
</organism>
<gene>
    <name evidence="3" type="ORF">JF75_15490</name>
</gene>
<dbReference type="PATRIC" id="fig|1218506.3.peg.1626"/>
<dbReference type="Gene3D" id="3.40.50.510">
    <property type="entry name" value="Phosphotransferase system, mannose-type IIA component"/>
    <property type="match status" value="1"/>
</dbReference>
<accession>A0A0F4LFF1</accession>
<dbReference type="InterPro" id="IPR036662">
    <property type="entry name" value="PTS_EIIA_man-typ_sf"/>
</dbReference>
<keyword evidence="1" id="KW-0808">Transferase</keyword>
<dbReference type="PROSITE" id="PS51096">
    <property type="entry name" value="PTS_EIIA_TYPE_4"/>
    <property type="match status" value="1"/>
</dbReference>
<dbReference type="InterPro" id="IPR051471">
    <property type="entry name" value="Bacterial_PTS_sugar_comp"/>
</dbReference>
<sequence length="135" mass="15182">MSQFIIATHSYLADGYKNSINFFNSTITNVHFINAYVDEQKNFAEELKSLLDKFKSEQVIILTDMPGGSVNKEALNLIKDYDCKVVSGINLSLVLELVMNTDNKISDETIKTAVDQARNQIVFINDLLKGDDLDD</sequence>
<dbReference type="HOGENOM" id="CLU_123235_3_2_9"/>
<evidence type="ECO:0000259" key="2">
    <source>
        <dbReference type="PROSITE" id="PS51096"/>
    </source>
</evidence>